<reference evidence="5" key="2">
    <citation type="submission" date="2020-09" db="EMBL/GenBank/DDBJ databases">
        <authorList>
            <person name="Sun Q."/>
            <person name="Zhou Y."/>
        </authorList>
    </citation>
    <scope>NUCLEOTIDE SEQUENCE</scope>
    <source>
        <strain evidence="5">CGMCC 4.7403</strain>
    </source>
</reference>
<feature type="domain" description="HTH arsR-type" evidence="4">
    <location>
        <begin position="44"/>
        <end position="138"/>
    </location>
</feature>
<dbReference type="GO" id="GO:0003677">
    <property type="term" value="F:DNA binding"/>
    <property type="evidence" value="ECO:0007669"/>
    <property type="project" value="UniProtKB-KW"/>
</dbReference>
<dbReference type="AlphaFoldDB" id="A0A918Z7I7"/>
<evidence type="ECO:0000259" key="4">
    <source>
        <dbReference type="PROSITE" id="PS50987"/>
    </source>
</evidence>
<dbReference type="PANTHER" id="PTHR43132">
    <property type="entry name" value="ARSENICAL RESISTANCE OPERON REPRESSOR ARSR-RELATED"/>
    <property type="match status" value="1"/>
</dbReference>
<name>A0A918Z7I7_9ACTN</name>
<dbReference type="InterPro" id="IPR051011">
    <property type="entry name" value="Metal_resp_trans_reg"/>
</dbReference>
<accession>A0A918Z7I7</accession>
<evidence type="ECO:0000256" key="2">
    <source>
        <dbReference type="ARBA" id="ARBA00023125"/>
    </source>
</evidence>
<dbReference type="CDD" id="cd00090">
    <property type="entry name" value="HTH_ARSR"/>
    <property type="match status" value="1"/>
</dbReference>
<dbReference type="NCBIfam" id="NF033788">
    <property type="entry name" value="HTH_metalloreg"/>
    <property type="match status" value="1"/>
</dbReference>
<evidence type="ECO:0000313" key="5">
    <source>
        <dbReference type="EMBL" id="GHE39622.1"/>
    </source>
</evidence>
<reference evidence="5" key="1">
    <citation type="journal article" date="2014" name="Int. J. Syst. Evol. Microbiol.">
        <title>Complete genome sequence of Corynebacterium casei LMG S-19264T (=DSM 44701T), isolated from a smear-ripened cheese.</title>
        <authorList>
            <consortium name="US DOE Joint Genome Institute (JGI-PGF)"/>
            <person name="Walter F."/>
            <person name="Albersmeier A."/>
            <person name="Kalinowski J."/>
            <person name="Ruckert C."/>
        </authorList>
    </citation>
    <scope>NUCLEOTIDE SEQUENCE</scope>
    <source>
        <strain evidence="5">CGMCC 4.7403</strain>
    </source>
</reference>
<dbReference type="InterPro" id="IPR001845">
    <property type="entry name" value="HTH_ArsR_DNA-bd_dom"/>
</dbReference>
<sequence length="163" mass="17525">MTAAGEDGPHVVDEWMDAMRRGPAGRAALLVQVLGRGGDGTMSTSTPLYQLKAEFFKTLGHPARIRVLELLSEREHAVAEMLPEVGIEPAHLSQQLAVLRRANLVVTRKEGSTVYYSLTSPHVAELLRVARTILSGVLAGQAELLADLRAAQGEAQGEPRPPS</sequence>
<comment type="caution">
    <text evidence="5">The sequence shown here is derived from an EMBL/GenBank/DDBJ whole genome shotgun (WGS) entry which is preliminary data.</text>
</comment>
<keyword evidence="1" id="KW-0805">Transcription regulation</keyword>
<gene>
    <name evidence="5" type="ORF">GCM10017771_58470</name>
</gene>
<keyword evidence="2" id="KW-0238">DNA-binding</keyword>
<dbReference type="InterPro" id="IPR036390">
    <property type="entry name" value="WH_DNA-bd_sf"/>
</dbReference>
<keyword evidence="3" id="KW-0804">Transcription</keyword>
<dbReference type="Pfam" id="PF01022">
    <property type="entry name" value="HTH_5"/>
    <property type="match status" value="1"/>
</dbReference>
<proteinExistence type="predicted"/>
<dbReference type="PROSITE" id="PS50987">
    <property type="entry name" value="HTH_ARSR_2"/>
    <property type="match status" value="1"/>
</dbReference>
<evidence type="ECO:0000256" key="3">
    <source>
        <dbReference type="ARBA" id="ARBA00023163"/>
    </source>
</evidence>
<dbReference type="PRINTS" id="PR00778">
    <property type="entry name" value="HTHARSR"/>
</dbReference>
<dbReference type="InterPro" id="IPR036388">
    <property type="entry name" value="WH-like_DNA-bd_sf"/>
</dbReference>
<dbReference type="EMBL" id="BNAT01000023">
    <property type="protein sequence ID" value="GHE39622.1"/>
    <property type="molecule type" value="Genomic_DNA"/>
</dbReference>
<dbReference type="SUPFAM" id="SSF46785">
    <property type="entry name" value="Winged helix' DNA-binding domain"/>
    <property type="match status" value="1"/>
</dbReference>
<protein>
    <recommendedName>
        <fullName evidence="4">HTH arsR-type domain-containing protein</fullName>
    </recommendedName>
</protein>
<dbReference type="PANTHER" id="PTHR43132:SF2">
    <property type="entry name" value="ARSENICAL RESISTANCE OPERON REPRESSOR ARSR-RELATED"/>
    <property type="match status" value="1"/>
</dbReference>
<evidence type="ECO:0000313" key="6">
    <source>
        <dbReference type="Proteomes" id="UP000603227"/>
    </source>
</evidence>
<dbReference type="SMART" id="SM00418">
    <property type="entry name" value="HTH_ARSR"/>
    <property type="match status" value="1"/>
</dbReference>
<dbReference type="Gene3D" id="1.10.10.10">
    <property type="entry name" value="Winged helix-like DNA-binding domain superfamily/Winged helix DNA-binding domain"/>
    <property type="match status" value="1"/>
</dbReference>
<dbReference type="Proteomes" id="UP000603227">
    <property type="component" value="Unassembled WGS sequence"/>
</dbReference>
<keyword evidence="6" id="KW-1185">Reference proteome</keyword>
<evidence type="ECO:0000256" key="1">
    <source>
        <dbReference type="ARBA" id="ARBA00023015"/>
    </source>
</evidence>
<organism evidence="5 6">
    <name type="scientific">Streptomyces capitiformicae</name>
    <dbReference type="NCBI Taxonomy" id="2014920"/>
    <lineage>
        <taxon>Bacteria</taxon>
        <taxon>Bacillati</taxon>
        <taxon>Actinomycetota</taxon>
        <taxon>Actinomycetes</taxon>
        <taxon>Kitasatosporales</taxon>
        <taxon>Streptomycetaceae</taxon>
        <taxon>Streptomyces</taxon>
    </lineage>
</organism>
<dbReference type="GO" id="GO:0003700">
    <property type="term" value="F:DNA-binding transcription factor activity"/>
    <property type="evidence" value="ECO:0007669"/>
    <property type="project" value="InterPro"/>
</dbReference>
<dbReference type="InterPro" id="IPR011991">
    <property type="entry name" value="ArsR-like_HTH"/>
</dbReference>